<feature type="binding site" evidence="6">
    <location>
        <begin position="227"/>
        <end position="230"/>
    </location>
    <ligand>
        <name>substrate</name>
    </ligand>
</feature>
<dbReference type="AlphaFoldDB" id="A0AA43TYG7"/>
<dbReference type="GO" id="GO:0004040">
    <property type="term" value="F:amidase activity"/>
    <property type="evidence" value="ECO:0007669"/>
    <property type="project" value="UniProtKB-EC"/>
</dbReference>
<dbReference type="InterPro" id="IPR023631">
    <property type="entry name" value="Amidase_dom"/>
</dbReference>
<comment type="similarity">
    <text evidence="2">Belongs to the amidase family.</text>
</comment>
<keyword evidence="4" id="KW-0378">Hydrolase</keyword>
<reference evidence="8" key="1">
    <citation type="journal article" date="2023" name="Genome Biol. Evol.">
        <title>First Whole Genome Sequence and Flow Cytometry Genome Size Data for the Lichen-Forming Fungus Ramalina farinacea (Ascomycota).</title>
        <authorList>
            <person name="Llewellyn T."/>
            <person name="Mian S."/>
            <person name="Hill R."/>
            <person name="Leitch I.J."/>
            <person name="Gaya E."/>
        </authorList>
    </citation>
    <scope>NUCLEOTIDE SEQUENCE</scope>
    <source>
        <strain evidence="8">LIQ254RAFAR</strain>
    </source>
</reference>
<evidence type="ECO:0000313" key="8">
    <source>
        <dbReference type="EMBL" id="MDI1490980.1"/>
    </source>
</evidence>
<feature type="active site" description="Acyl-ester intermediate" evidence="5">
    <location>
        <position position="230"/>
    </location>
</feature>
<sequence>MSKRDWRDIAKEAQEYRDASIARVHPTVPDVPHSSQLNATGSPGDLLKDVEREITETPSEDLLKHIAQGKLKCIDVTNAFLRRAAIAQKLVNCITELLPERALERAKYLDHYLASNGKPVGPLHGLPISVKEHIGMKDLGLNAGFVSWWDHKGSDDAHVLKILWDAGCVFYARTTQPQTLMHLETSNNLYGVTVNPYNRGLTSGGSSGGEGALLGLKGSCLGLGTDIGGSIRSPAANCGLYGFRPTSYRIPVAGWVATMLSQEQIVAVLGPLSTSLEGIKLFMKTVIAANPWLTEPSLLPLPWAEHKYFNTTIKVAVMWNDGVVQPHPPVTRALTQVVDRLKSVQGIQVVDWKPYKHNEAWEIISHLYFCDGAKEEIEALEASGEPWRPLSEFIIKENPNVQELTVPELWHWTGRREAYRTAYANAWNETGSGDESGSVVDVILCPVGPGAAPKLDHAKYWSYTSQWNLLDYPALIFPVTKADPSKDIWSDEFKPLSEADEANHATYQDPVEYAGAPVGLQLVGRRYEDEKVSLFKIEESQIKITLVDDCGNGVLVRQSRVIERLLLDLIVCQSMSPQIRVRAKPRDSSDQVVYRRSQCFTCV</sequence>
<proteinExistence type="inferred from homology"/>
<dbReference type="Proteomes" id="UP001161017">
    <property type="component" value="Unassembled WGS sequence"/>
</dbReference>
<evidence type="ECO:0000256" key="5">
    <source>
        <dbReference type="PIRSR" id="PIRSR001221-1"/>
    </source>
</evidence>
<dbReference type="Gene3D" id="3.90.1300.10">
    <property type="entry name" value="Amidase signature (AS) domain"/>
    <property type="match status" value="1"/>
</dbReference>
<evidence type="ECO:0000313" key="9">
    <source>
        <dbReference type="Proteomes" id="UP001161017"/>
    </source>
</evidence>
<feature type="active site" description="Charge relay system" evidence="5">
    <location>
        <position position="206"/>
    </location>
</feature>
<organism evidence="8 9">
    <name type="scientific">Ramalina farinacea</name>
    <dbReference type="NCBI Taxonomy" id="258253"/>
    <lineage>
        <taxon>Eukaryota</taxon>
        <taxon>Fungi</taxon>
        <taxon>Dikarya</taxon>
        <taxon>Ascomycota</taxon>
        <taxon>Pezizomycotina</taxon>
        <taxon>Lecanoromycetes</taxon>
        <taxon>OSLEUM clade</taxon>
        <taxon>Lecanoromycetidae</taxon>
        <taxon>Lecanorales</taxon>
        <taxon>Lecanorineae</taxon>
        <taxon>Ramalinaceae</taxon>
        <taxon>Ramalina</taxon>
    </lineage>
</organism>
<dbReference type="Pfam" id="PF01425">
    <property type="entry name" value="Amidase"/>
    <property type="match status" value="1"/>
</dbReference>
<evidence type="ECO:0000259" key="7">
    <source>
        <dbReference type="Pfam" id="PF01425"/>
    </source>
</evidence>
<dbReference type="PIRSF" id="PIRSF001221">
    <property type="entry name" value="Amidase_fungi"/>
    <property type="match status" value="1"/>
</dbReference>
<comment type="caution">
    <text evidence="8">The sequence shown here is derived from an EMBL/GenBank/DDBJ whole genome shotgun (WGS) entry which is preliminary data.</text>
</comment>
<dbReference type="EC" id="3.5.1.4" evidence="3"/>
<evidence type="ECO:0000256" key="1">
    <source>
        <dbReference type="ARBA" id="ARBA00001311"/>
    </source>
</evidence>
<name>A0AA43TYG7_9LECA</name>
<dbReference type="InterPro" id="IPR036928">
    <property type="entry name" value="AS_sf"/>
</dbReference>
<dbReference type="PANTHER" id="PTHR46072">
    <property type="entry name" value="AMIDASE-RELATED-RELATED"/>
    <property type="match status" value="1"/>
</dbReference>
<dbReference type="SUPFAM" id="SSF75304">
    <property type="entry name" value="Amidase signature (AS) enzymes"/>
    <property type="match status" value="1"/>
</dbReference>
<protein>
    <recommendedName>
        <fullName evidence="3">amidase</fullName>
        <ecNumber evidence="3">3.5.1.4</ecNumber>
    </recommendedName>
</protein>
<dbReference type="PANTHER" id="PTHR46072:SF4">
    <property type="entry name" value="AMIDASE C550.07-RELATED"/>
    <property type="match status" value="1"/>
</dbReference>
<feature type="binding site" evidence="6">
    <location>
        <position position="206"/>
    </location>
    <ligand>
        <name>substrate</name>
    </ligand>
</feature>
<evidence type="ECO:0000256" key="3">
    <source>
        <dbReference type="ARBA" id="ARBA00012922"/>
    </source>
</evidence>
<feature type="active site" description="Charge relay system" evidence="5">
    <location>
        <position position="131"/>
    </location>
</feature>
<evidence type="ECO:0000256" key="2">
    <source>
        <dbReference type="ARBA" id="ARBA00009199"/>
    </source>
</evidence>
<accession>A0AA43TYG7</accession>
<keyword evidence="9" id="KW-1185">Reference proteome</keyword>
<evidence type="ECO:0000256" key="4">
    <source>
        <dbReference type="ARBA" id="ARBA00022801"/>
    </source>
</evidence>
<feature type="domain" description="Amidase" evidence="7">
    <location>
        <begin position="75"/>
        <end position="532"/>
    </location>
</feature>
<feature type="binding site" evidence="6">
    <location>
        <position position="180"/>
    </location>
    <ligand>
        <name>substrate</name>
    </ligand>
</feature>
<comment type="catalytic activity">
    <reaction evidence="1">
        <text>a monocarboxylic acid amide + H2O = a monocarboxylate + NH4(+)</text>
        <dbReference type="Rhea" id="RHEA:12020"/>
        <dbReference type="ChEBI" id="CHEBI:15377"/>
        <dbReference type="ChEBI" id="CHEBI:28938"/>
        <dbReference type="ChEBI" id="CHEBI:35757"/>
        <dbReference type="ChEBI" id="CHEBI:83628"/>
        <dbReference type="EC" id="3.5.1.4"/>
    </reaction>
</comment>
<evidence type="ECO:0000256" key="6">
    <source>
        <dbReference type="PIRSR" id="PIRSR001221-2"/>
    </source>
</evidence>
<dbReference type="PROSITE" id="PS00571">
    <property type="entry name" value="AMIDASES"/>
    <property type="match status" value="1"/>
</dbReference>
<dbReference type="EMBL" id="JAPUFD010000013">
    <property type="protein sequence ID" value="MDI1490980.1"/>
    <property type="molecule type" value="Genomic_DNA"/>
</dbReference>
<dbReference type="InterPro" id="IPR020556">
    <property type="entry name" value="Amidase_CS"/>
</dbReference>
<gene>
    <name evidence="8" type="ORF">OHK93_002185</name>
</gene>